<sequence>MAAAGEDMVRASHILIEYEGSCHKASWKDPEGQVNSATMRDAAAARLGEVRNQILTGCDSFADPSAQQPDLSSARLRHGVELENMQSTDRISNTPITLLCLMIGPQGWANLPLELLHSIIVMLGSTRDLVAFIATCPSWHAAFMSIRSTLGALFPPLIFRICANRTSTTDSTLRNTWELIDLSYPSTPLRRLSPPCILDTMTFVECSHGHAIFSFDRSHIIVDMFTGTTVIAPPCPVTQLCYRAFIAPHASQYSYLFVSGPQCLFAWRVGSPSWLHCDYINAHMIKQIVTFKGRIFARTCHKLYAVHLSPELRLEALRVVCGMNLGPPKLCGTLVVCDNMVLMLDDLEAFFLDLSTKPAKYLRVEDGCLEKQAFFFDKEDSGQPRHIMNPERLGLRGSHTYQLNHKGQVYSYPTVDDQDLHLPVEPILALLSTYILRNPATFTTWA</sequence>
<dbReference type="EnsemblPlants" id="AVESA.00010b.r2.2AG0228970.1">
    <property type="protein sequence ID" value="AVESA.00010b.r2.2AG0228970.1.CDS"/>
    <property type="gene ID" value="AVESA.00010b.r2.2AG0228970"/>
</dbReference>
<dbReference type="Proteomes" id="UP001732700">
    <property type="component" value="Chromosome 2A"/>
</dbReference>
<evidence type="ECO:0000313" key="2">
    <source>
        <dbReference type="Proteomes" id="UP001732700"/>
    </source>
</evidence>
<reference evidence="1" key="1">
    <citation type="submission" date="2021-05" db="EMBL/GenBank/DDBJ databases">
        <authorList>
            <person name="Scholz U."/>
            <person name="Mascher M."/>
            <person name="Fiebig A."/>
        </authorList>
    </citation>
    <scope>NUCLEOTIDE SEQUENCE [LARGE SCALE GENOMIC DNA]</scope>
</reference>
<reference evidence="1" key="2">
    <citation type="submission" date="2025-09" db="UniProtKB">
        <authorList>
            <consortium name="EnsemblPlants"/>
        </authorList>
    </citation>
    <scope>IDENTIFICATION</scope>
</reference>
<accession>A0ACD5UD13</accession>
<proteinExistence type="predicted"/>
<name>A0ACD5UD13_AVESA</name>
<evidence type="ECO:0000313" key="1">
    <source>
        <dbReference type="EnsemblPlants" id="AVESA.00010b.r2.2AG0228970.1.CDS"/>
    </source>
</evidence>
<organism evidence="1 2">
    <name type="scientific">Avena sativa</name>
    <name type="common">Oat</name>
    <dbReference type="NCBI Taxonomy" id="4498"/>
    <lineage>
        <taxon>Eukaryota</taxon>
        <taxon>Viridiplantae</taxon>
        <taxon>Streptophyta</taxon>
        <taxon>Embryophyta</taxon>
        <taxon>Tracheophyta</taxon>
        <taxon>Spermatophyta</taxon>
        <taxon>Magnoliopsida</taxon>
        <taxon>Liliopsida</taxon>
        <taxon>Poales</taxon>
        <taxon>Poaceae</taxon>
        <taxon>BOP clade</taxon>
        <taxon>Pooideae</taxon>
        <taxon>Poodae</taxon>
        <taxon>Poeae</taxon>
        <taxon>Poeae Chloroplast Group 1 (Aveneae type)</taxon>
        <taxon>Aveninae</taxon>
        <taxon>Avena</taxon>
    </lineage>
</organism>
<keyword evidence="2" id="KW-1185">Reference proteome</keyword>
<protein>
    <submittedName>
        <fullName evidence="1">Uncharacterized protein</fullName>
    </submittedName>
</protein>